<dbReference type="Proteomes" id="UP000426027">
    <property type="component" value="Chromosome"/>
</dbReference>
<dbReference type="EMBL" id="CP046566">
    <property type="protein sequence ID" value="QGW28118.1"/>
    <property type="molecule type" value="Genomic_DNA"/>
</dbReference>
<reference evidence="3 4" key="1">
    <citation type="submission" date="2019-11" db="EMBL/GenBank/DDBJ databases">
        <authorList>
            <person name="Im W.T."/>
        </authorList>
    </citation>
    <scope>NUCLEOTIDE SEQUENCE [LARGE SCALE GENOMIC DNA]</scope>
    <source>
        <strain evidence="3 4">SB-02</strain>
    </source>
</reference>
<feature type="domain" description="DUF4440" evidence="2">
    <location>
        <begin position="27"/>
        <end position="133"/>
    </location>
</feature>
<name>A0A6I6GKG6_9BACT</name>
<dbReference type="SUPFAM" id="SSF54427">
    <property type="entry name" value="NTF2-like"/>
    <property type="match status" value="1"/>
</dbReference>
<dbReference type="KEGG" id="fls:GLV81_08430"/>
<feature type="chain" id="PRO_5026076520" evidence="1">
    <location>
        <begin position="20"/>
        <end position="142"/>
    </location>
</feature>
<organism evidence="3 4">
    <name type="scientific">Phnomibacter ginsenosidimutans</name>
    <dbReference type="NCBI Taxonomy" id="2676868"/>
    <lineage>
        <taxon>Bacteria</taxon>
        <taxon>Pseudomonadati</taxon>
        <taxon>Bacteroidota</taxon>
        <taxon>Chitinophagia</taxon>
        <taxon>Chitinophagales</taxon>
        <taxon>Chitinophagaceae</taxon>
        <taxon>Phnomibacter</taxon>
    </lineage>
</organism>
<dbReference type="AlphaFoldDB" id="A0A6I6GKG6"/>
<gene>
    <name evidence="3" type="ORF">GLV81_08430</name>
</gene>
<evidence type="ECO:0000313" key="3">
    <source>
        <dbReference type="EMBL" id="QGW28118.1"/>
    </source>
</evidence>
<feature type="signal peptide" evidence="1">
    <location>
        <begin position="1"/>
        <end position="19"/>
    </location>
</feature>
<evidence type="ECO:0000259" key="2">
    <source>
        <dbReference type="Pfam" id="PF14534"/>
    </source>
</evidence>
<dbReference type="Gene3D" id="3.10.450.50">
    <property type="match status" value="1"/>
</dbReference>
<dbReference type="RefSeq" id="WP_157478477.1">
    <property type="nucleotide sequence ID" value="NZ_CP046566.1"/>
</dbReference>
<evidence type="ECO:0000256" key="1">
    <source>
        <dbReference type="SAM" id="SignalP"/>
    </source>
</evidence>
<protein>
    <submittedName>
        <fullName evidence="3">DUF4440 domain-containing protein</fullName>
    </submittedName>
</protein>
<dbReference type="Pfam" id="PF14534">
    <property type="entry name" value="DUF4440"/>
    <property type="match status" value="1"/>
</dbReference>
<keyword evidence="4" id="KW-1185">Reference proteome</keyword>
<proteinExistence type="predicted"/>
<dbReference type="InterPro" id="IPR027843">
    <property type="entry name" value="DUF4440"/>
</dbReference>
<evidence type="ECO:0000313" key="4">
    <source>
        <dbReference type="Proteomes" id="UP000426027"/>
    </source>
</evidence>
<accession>A0A6I6GKG6</accession>
<sequence length="142" mass="15446">MKKIVVLFLSFCTVTLAMAQHKQTAAVAAAVEQLRSAMVSGNTDSLMAVSSVALSYGHSGGAVENQAQFVEKIASGKSDFVSIELKNQTISIHKNVAIVRHELHASTNDNKVPGEVHLRIMLIFQKEGKSWKLLARQAVKMQ</sequence>
<dbReference type="InterPro" id="IPR032710">
    <property type="entry name" value="NTF2-like_dom_sf"/>
</dbReference>
<keyword evidence="1" id="KW-0732">Signal</keyword>